<comment type="caution">
    <text evidence="1">The sequence shown here is derived from an EMBL/GenBank/DDBJ whole genome shotgun (WGS) entry which is preliminary data.</text>
</comment>
<accession>A0A5J4Q6H4</accession>
<proteinExistence type="predicted"/>
<evidence type="ECO:0000313" key="1">
    <source>
        <dbReference type="EMBL" id="KAA6316699.1"/>
    </source>
</evidence>
<gene>
    <name evidence="1" type="ORF">EZS27_033027</name>
</gene>
<sequence>MSYTIEEVTELIRAKRMGEAEATINWLLTDSRSLCFPEET</sequence>
<dbReference type="EMBL" id="SNRY01004787">
    <property type="protein sequence ID" value="KAA6316699.1"/>
    <property type="molecule type" value="Genomic_DNA"/>
</dbReference>
<feature type="non-terminal residue" evidence="1">
    <location>
        <position position="40"/>
    </location>
</feature>
<protein>
    <submittedName>
        <fullName evidence="1">Uncharacterized protein</fullName>
    </submittedName>
</protein>
<name>A0A5J4Q6H4_9ZZZZ</name>
<organism evidence="1">
    <name type="scientific">termite gut metagenome</name>
    <dbReference type="NCBI Taxonomy" id="433724"/>
    <lineage>
        <taxon>unclassified sequences</taxon>
        <taxon>metagenomes</taxon>
        <taxon>organismal metagenomes</taxon>
    </lineage>
</organism>
<reference evidence="1" key="1">
    <citation type="submission" date="2019-03" db="EMBL/GenBank/DDBJ databases">
        <title>Single cell metagenomics reveals metabolic interactions within the superorganism composed of flagellate Streblomastix strix and complex community of Bacteroidetes bacteria on its surface.</title>
        <authorList>
            <person name="Treitli S.C."/>
            <person name="Kolisko M."/>
            <person name="Husnik F."/>
            <person name="Keeling P."/>
            <person name="Hampl V."/>
        </authorList>
    </citation>
    <scope>NUCLEOTIDE SEQUENCE</scope>
    <source>
        <strain evidence="1">STM</strain>
    </source>
</reference>
<dbReference type="AlphaFoldDB" id="A0A5J4Q6H4"/>